<dbReference type="KEGG" id="yrh:AABB31_05430"/>
<dbReference type="PANTHER" id="PTHR24045:SF0">
    <property type="entry name" value="N-ACETYLGLUCOSAMINE-1-PHOSPHOTRANSFERASE SUBUNITS ALPHA_BETA"/>
    <property type="match status" value="1"/>
</dbReference>
<feature type="domain" description="Stealth protein CR1 conserved region 1" evidence="5">
    <location>
        <begin position="2"/>
        <end position="25"/>
    </location>
</feature>
<sequence length="313" mass="36342">MVDAVIAWVDGSDPEHIRKREKYKSTQHTQRTDAYAATRFSNNGELRYCINLIRKNAPWIREIFLITDSQCPDWLDAARRTELGVTIVDHKVIFRGHEEVLPTFNSLALETVLHRIPGLGEKFIYFNDDFFIVKPVLQKDYFDGSIPLIRGFYYSNNKFFRELNRLFGPKKFKMRGMVGTRFRQEDGVPLPHKVKICHTPHPIIKQDYANLMEDCDRVARNTKYRFRDAAQFGPVPFYVSTAFSAGRAKIVRRDDLYLDPADREDIDQSDIRAQLSKKRIRHMCVQSLEEFADGSRAGIYDILDELVASDVTP</sequence>
<gene>
    <name evidence="6" type="ORF">AABB31_05430</name>
</gene>
<keyword evidence="2" id="KW-0808">Transferase</keyword>
<dbReference type="InterPro" id="IPR047141">
    <property type="entry name" value="Stealth"/>
</dbReference>
<dbReference type="Pfam" id="PF17101">
    <property type="entry name" value="Stealth_CR1"/>
    <property type="match status" value="1"/>
</dbReference>
<accession>A0AAN0MLA3</accession>
<dbReference type="Pfam" id="PF11380">
    <property type="entry name" value="Stealth_CR2"/>
    <property type="match status" value="1"/>
</dbReference>
<name>A0AAN0MLA3_9RHOB</name>
<dbReference type="GO" id="GO:0000271">
    <property type="term" value="P:polysaccharide biosynthetic process"/>
    <property type="evidence" value="ECO:0007669"/>
    <property type="project" value="UniProtKB-KW"/>
</dbReference>
<evidence type="ECO:0000256" key="3">
    <source>
        <dbReference type="ARBA" id="ARBA00023169"/>
    </source>
</evidence>
<dbReference type="InterPro" id="IPR021520">
    <property type="entry name" value="Stealth_CR2"/>
</dbReference>
<reference evidence="6" key="1">
    <citation type="submission" date="2024-08" db="EMBL/GenBank/DDBJ databases">
        <title>Phylogenomic analyses of a clade within the roseobacter group suggest taxonomic reassignments of species of the genera Aestuariivita, Citreicella, Loktanella, Nautella, Pelagibaca, Ruegeria, Thalassobius, Thiobacimonas and Tropicibacter, and the proposal o.</title>
        <authorList>
            <person name="Jeon C.O."/>
        </authorList>
    </citation>
    <scope>NUCLEOTIDE SEQUENCE</scope>
    <source>
        <strain evidence="6">SS1-5</strain>
    </source>
</reference>
<dbReference type="InterPro" id="IPR031358">
    <property type="entry name" value="Stealth_CR1"/>
</dbReference>
<evidence type="ECO:0000256" key="1">
    <source>
        <dbReference type="ARBA" id="ARBA00007583"/>
    </source>
</evidence>
<evidence type="ECO:0000259" key="4">
    <source>
        <dbReference type="Pfam" id="PF11380"/>
    </source>
</evidence>
<dbReference type="RefSeq" id="WP_342077647.1">
    <property type="nucleotide sequence ID" value="NZ_CP151767.2"/>
</dbReference>
<organism evidence="6 7">
    <name type="scientific">Yoonia rhodophyticola</name>
    <dbReference type="NCBI Taxonomy" id="3137370"/>
    <lineage>
        <taxon>Bacteria</taxon>
        <taxon>Pseudomonadati</taxon>
        <taxon>Pseudomonadota</taxon>
        <taxon>Alphaproteobacteria</taxon>
        <taxon>Rhodobacterales</taxon>
        <taxon>Paracoccaceae</taxon>
        <taxon>Yoonia</taxon>
    </lineage>
</organism>
<feature type="domain" description="Stealth protein CR2 conserved region 2" evidence="4">
    <location>
        <begin position="39"/>
        <end position="143"/>
    </location>
</feature>
<keyword evidence="7" id="KW-1185">Reference proteome</keyword>
<comment type="similarity">
    <text evidence="1">Belongs to the stealth family.</text>
</comment>
<evidence type="ECO:0000259" key="5">
    <source>
        <dbReference type="Pfam" id="PF17101"/>
    </source>
</evidence>
<protein>
    <submittedName>
        <fullName evidence="6">Stealth family protein</fullName>
    </submittedName>
</protein>
<keyword evidence="3" id="KW-0270">Exopolysaccharide synthesis</keyword>
<evidence type="ECO:0000313" key="7">
    <source>
        <dbReference type="Proteomes" id="UP001470809"/>
    </source>
</evidence>
<dbReference type="GO" id="GO:0016772">
    <property type="term" value="F:transferase activity, transferring phosphorus-containing groups"/>
    <property type="evidence" value="ECO:0007669"/>
    <property type="project" value="InterPro"/>
</dbReference>
<dbReference type="EMBL" id="CP151767">
    <property type="protein sequence ID" value="WZU68358.1"/>
    <property type="molecule type" value="Genomic_DNA"/>
</dbReference>
<evidence type="ECO:0000256" key="2">
    <source>
        <dbReference type="ARBA" id="ARBA00022679"/>
    </source>
</evidence>
<dbReference type="AlphaFoldDB" id="A0AAN0MLA3"/>
<proteinExistence type="inferred from homology"/>
<dbReference type="PANTHER" id="PTHR24045">
    <property type="match status" value="1"/>
</dbReference>
<evidence type="ECO:0000313" key="6">
    <source>
        <dbReference type="EMBL" id="WZU68358.1"/>
    </source>
</evidence>
<dbReference type="Proteomes" id="UP001470809">
    <property type="component" value="Chromosome"/>
</dbReference>